<name>A0ABW5W7W5_9PSEU</name>
<organism evidence="4 5">
    <name type="scientific">Prauserella oleivorans</name>
    <dbReference type="NCBI Taxonomy" id="1478153"/>
    <lineage>
        <taxon>Bacteria</taxon>
        <taxon>Bacillati</taxon>
        <taxon>Actinomycetota</taxon>
        <taxon>Actinomycetes</taxon>
        <taxon>Pseudonocardiales</taxon>
        <taxon>Pseudonocardiaceae</taxon>
        <taxon>Prauserella</taxon>
    </lineage>
</organism>
<evidence type="ECO:0000256" key="1">
    <source>
        <dbReference type="SAM" id="MobiDB-lite"/>
    </source>
</evidence>
<dbReference type="Pfam" id="PF23636">
    <property type="entry name" value="DUF7144"/>
    <property type="match status" value="1"/>
</dbReference>
<dbReference type="EMBL" id="JBHUOF010000007">
    <property type="protein sequence ID" value="MFD2799192.1"/>
    <property type="molecule type" value="Genomic_DNA"/>
</dbReference>
<reference evidence="5" key="1">
    <citation type="journal article" date="2019" name="Int. J. Syst. Evol. Microbiol.">
        <title>The Global Catalogue of Microorganisms (GCM) 10K type strain sequencing project: providing services to taxonomists for standard genome sequencing and annotation.</title>
        <authorList>
            <consortium name="The Broad Institute Genomics Platform"/>
            <consortium name="The Broad Institute Genome Sequencing Center for Infectious Disease"/>
            <person name="Wu L."/>
            <person name="Ma J."/>
        </authorList>
    </citation>
    <scope>NUCLEOTIDE SEQUENCE [LARGE SCALE GENOMIC DNA]</scope>
    <source>
        <strain evidence="5">IBRC-M 10906</strain>
    </source>
</reference>
<feature type="region of interest" description="Disordered" evidence="1">
    <location>
        <begin position="1"/>
        <end position="21"/>
    </location>
</feature>
<dbReference type="InterPro" id="IPR055568">
    <property type="entry name" value="DUF7144"/>
</dbReference>
<protein>
    <recommendedName>
        <fullName evidence="3">DUF7144 domain-containing protein</fullName>
    </recommendedName>
</protein>
<feature type="transmembrane region" description="Helical" evidence="2">
    <location>
        <begin position="73"/>
        <end position="91"/>
    </location>
</feature>
<keyword evidence="2" id="KW-0812">Transmembrane</keyword>
<sequence>MAETHAQSSGAWTTARGRPTSAATPWAGWITFGAVMMALLGFFNVIFGLIALFEDTYYAITPQGLLLFDLTTWGWIHLLVGAAAVLAGFALMSGATWARAAAVILASFNAVAHLAFLPAYPIWSVIAIALDVLVIWAVVVHGGEYADRERVR</sequence>
<evidence type="ECO:0000256" key="2">
    <source>
        <dbReference type="SAM" id="Phobius"/>
    </source>
</evidence>
<feature type="transmembrane region" description="Helical" evidence="2">
    <location>
        <begin position="122"/>
        <end position="142"/>
    </location>
</feature>
<evidence type="ECO:0000313" key="5">
    <source>
        <dbReference type="Proteomes" id="UP001597478"/>
    </source>
</evidence>
<gene>
    <name evidence="4" type="ORF">ACFS2C_07300</name>
</gene>
<feature type="domain" description="DUF7144" evidence="3">
    <location>
        <begin position="29"/>
        <end position="142"/>
    </location>
</feature>
<evidence type="ECO:0000313" key="4">
    <source>
        <dbReference type="EMBL" id="MFD2799192.1"/>
    </source>
</evidence>
<feature type="compositionally biased region" description="Polar residues" evidence="1">
    <location>
        <begin position="1"/>
        <end position="12"/>
    </location>
</feature>
<feature type="transmembrane region" description="Helical" evidence="2">
    <location>
        <begin position="26"/>
        <end position="53"/>
    </location>
</feature>
<dbReference type="Proteomes" id="UP001597478">
    <property type="component" value="Unassembled WGS sequence"/>
</dbReference>
<evidence type="ECO:0000259" key="3">
    <source>
        <dbReference type="Pfam" id="PF23636"/>
    </source>
</evidence>
<proteinExistence type="predicted"/>
<accession>A0ABW5W7W5</accession>
<keyword evidence="2" id="KW-0472">Membrane</keyword>
<feature type="transmembrane region" description="Helical" evidence="2">
    <location>
        <begin position="98"/>
        <end position="116"/>
    </location>
</feature>
<dbReference type="RefSeq" id="WP_377386200.1">
    <property type="nucleotide sequence ID" value="NZ_JBHSAN010000006.1"/>
</dbReference>
<comment type="caution">
    <text evidence="4">The sequence shown here is derived from an EMBL/GenBank/DDBJ whole genome shotgun (WGS) entry which is preliminary data.</text>
</comment>
<keyword evidence="5" id="KW-1185">Reference proteome</keyword>
<keyword evidence="2" id="KW-1133">Transmembrane helix</keyword>